<evidence type="ECO:0000256" key="8">
    <source>
        <dbReference type="ARBA" id="ARBA00031168"/>
    </source>
</evidence>
<dbReference type="InterPro" id="IPR004403">
    <property type="entry name" value="Peptide_chain-rel_eRF1/aRF1"/>
</dbReference>
<dbReference type="FunFam" id="3.30.420.60:FF:000003">
    <property type="entry name" value="Peptide chain release factor subunit 1"/>
    <property type="match status" value="1"/>
</dbReference>
<dbReference type="SMART" id="SM01194">
    <property type="entry name" value="eRF1_1"/>
    <property type="match status" value="1"/>
</dbReference>
<dbReference type="Pfam" id="PF03464">
    <property type="entry name" value="eRF1_2"/>
    <property type="match status" value="1"/>
</dbReference>
<dbReference type="InterPro" id="IPR024049">
    <property type="entry name" value="eRF1_1_sf"/>
</dbReference>
<dbReference type="PANTHER" id="PTHR10113">
    <property type="entry name" value="PEPTIDE CHAIN RELEASE FACTOR SUBUNIT 1"/>
    <property type="match status" value="1"/>
</dbReference>
<evidence type="ECO:0000256" key="7">
    <source>
        <dbReference type="ARBA" id="ARBA00022917"/>
    </source>
</evidence>
<dbReference type="InterPro" id="IPR005140">
    <property type="entry name" value="eRF1_Pelota-like_N"/>
</dbReference>
<dbReference type="InterPro" id="IPR005142">
    <property type="entry name" value="eRF1_3"/>
</dbReference>
<dbReference type="Proteomes" id="UP000632195">
    <property type="component" value="Unassembled WGS sequence"/>
</dbReference>
<comment type="similarity">
    <text evidence="3 9">Belongs to the eukaryotic release factor 1 family.</text>
</comment>
<comment type="subcellular location">
    <subcellularLocation>
        <location evidence="2 9">Cytoplasm</location>
    </subcellularLocation>
</comment>
<dbReference type="GO" id="GO:0016149">
    <property type="term" value="F:translation release factor activity, codon specific"/>
    <property type="evidence" value="ECO:0007669"/>
    <property type="project" value="UniProtKB-UniRule"/>
</dbReference>
<dbReference type="Gene3D" id="3.30.960.10">
    <property type="entry name" value="eRF1 domain 1"/>
    <property type="match status" value="1"/>
</dbReference>
<evidence type="ECO:0000256" key="9">
    <source>
        <dbReference type="HAMAP-Rule" id="MF_00424"/>
    </source>
</evidence>
<dbReference type="InterPro" id="IPR005141">
    <property type="entry name" value="eRF1_2"/>
</dbReference>
<accession>A0AA37FAA7</accession>
<dbReference type="SUPFAM" id="SSF53137">
    <property type="entry name" value="Translational machinery components"/>
    <property type="match status" value="1"/>
</dbReference>
<keyword evidence="12" id="KW-1185">Reference proteome</keyword>
<comment type="subunit">
    <text evidence="4 9">Heterodimer of two subunits, one of which binds GTP.</text>
</comment>
<keyword evidence="7 9" id="KW-0648">Protein biosynthesis</keyword>
<reference evidence="11" key="2">
    <citation type="submission" date="2022-09" db="EMBL/GenBank/DDBJ databases">
        <authorList>
            <person name="Sun Q."/>
            <person name="Ohkuma M."/>
        </authorList>
    </citation>
    <scope>NUCLEOTIDE SEQUENCE</scope>
    <source>
        <strain evidence="11">JCM 13583</strain>
    </source>
</reference>
<protein>
    <recommendedName>
        <fullName evidence="5 9">Peptide chain release factor subunit 1</fullName>
    </recommendedName>
    <alternativeName>
        <fullName evidence="8 9">Translation termination factor aRF1</fullName>
    </alternativeName>
</protein>
<dbReference type="InterPro" id="IPR020918">
    <property type="entry name" value="Peptide_chain-rel_aRF1"/>
</dbReference>
<evidence type="ECO:0000256" key="5">
    <source>
        <dbReference type="ARBA" id="ARBA00019723"/>
    </source>
</evidence>
<dbReference type="Gene3D" id="3.30.420.60">
    <property type="entry name" value="eRF1 domain 2"/>
    <property type="match status" value="1"/>
</dbReference>
<evidence type="ECO:0000313" key="12">
    <source>
        <dbReference type="Proteomes" id="UP000632195"/>
    </source>
</evidence>
<evidence type="ECO:0000259" key="10">
    <source>
        <dbReference type="SMART" id="SM01194"/>
    </source>
</evidence>
<sequence length="419" mass="47227">MASDDVQLRRYEFKKALQELSELRGRGTELISLYIPPDKQISDVVQYLREEYSTSSNIKSKSTRKNVLSAIESIMSRLKYFKQPPETGLVFFVGHVATRGDQTEMYTKIIEPPEPIQTFIYKCDSQFHLEPLMSQLEAKEMYGLIVIDRKEATVGFLKGTNIVVVSNEQSLVPSKHHQGGQSSRRYERLIEIAAHEFFKKVGDIANNAFMPVIKDLKAVFIGGPGATKEYFFERDYLRNEIKQKVKDLFDIGYTDETGLRELVAKASESIKDMQISRERDLVNRFLQEIKKPDGGLAVYGEAAVRQALEAKALDTVLLSEGLNKRKYVYKCPACGSEKEFVKRPDEVPTCAADGSVMSLEREDDLVEIIYNLADASGARVEMISADSEEGTLLLRAFGGIAGILRYIPKESQMQSVQGQ</sequence>
<dbReference type="Gene3D" id="3.30.1330.30">
    <property type="match status" value="1"/>
</dbReference>
<dbReference type="SUPFAM" id="SSF55481">
    <property type="entry name" value="N-terminal domain of eukaryotic peptide chain release factor subunit 1, ERF1"/>
    <property type="match status" value="1"/>
</dbReference>
<dbReference type="HAMAP" id="MF_00424">
    <property type="entry name" value="Rel_fact_arch_1"/>
    <property type="match status" value="1"/>
</dbReference>
<dbReference type="Pfam" id="PF03463">
    <property type="entry name" value="eRF1_1"/>
    <property type="match status" value="1"/>
</dbReference>
<comment type="function">
    <text evidence="1 9">Directs the termination of nascent peptide synthesis (translation) in response to the termination codons UAA, UAG and UGA.</text>
</comment>
<proteinExistence type="inferred from homology"/>
<evidence type="ECO:0000256" key="4">
    <source>
        <dbReference type="ARBA" id="ARBA00011520"/>
    </source>
</evidence>
<feature type="domain" description="eRF1/Pelota-like N-terminal" evidence="10">
    <location>
        <begin position="1"/>
        <end position="137"/>
    </location>
</feature>
<dbReference type="RefSeq" id="WP_188681777.1">
    <property type="nucleotide sequence ID" value="NZ_BMNY01000003.1"/>
</dbReference>
<dbReference type="Pfam" id="PF03465">
    <property type="entry name" value="eRF1_3"/>
    <property type="match status" value="1"/>
</dbReference>
<dbReference type="EMBL" id="BMNY01000003">
    <property type="protein sequence ID" value="GGM79108.1"/>
    <property type="molecule type" value="Genomic_DNA"/>
</dbReference>
<evidence type="ECO:0000313" key="11">
    <source>
        <dbReference type="EMBL" id="GGM79108.1"/>
    </source>
</evidence>
<evidence type="ECO:0000256" key="3">
    <source>
        <dbReference type="ARBA" id="ARBA00005326"/>
    </source>
</evidence>
<comment type="caution">
    <text evidence="11">The sequence shown here is derived from an EMBL/GenBank/DDBJ whole genome shotgun (WGS) entry which is preliminary data.</text>
</comment>
<dbReference type="FunFam" id="3.30.960.10:FF:000003">
    <property type="entry name" value="Peptide chain release factor subunit 1"/>
    <property type="match status" value="1"/>
</dbReference>
<dbReference type="InterPro" id="IPR029064">
    <property type="entry name" value="Ribosomal_eL30-like_sf"/>
</dbReference>
<dbReference type="SUPFAM" id="SSF55315">
    <property type="entry name" value="L30e-like"/>
    <property type="match status" value="1"/>
</dbReference>
<organism evidence="11 12">
    <name type="scientific">Thermogymnomonas acidicola</name>
    <dbReference type="NCBI Taxonomy" id="399579"/>
    <lineage>
        <taxon>Archaea</taxon>
        <taxon>Methanobacteriati</taxon>
        <taxon>Thermoplasmatota</taxon>
        <taxon>Thermoplasmata</taxon>
        <taxon>Thermoplasmatales</taxon>
        <taxon>Thermogymnomonas</taxon>
    </lineage>
</organism>
<dbReference type="NCBIfam" id="TIGR03676">
    <property type="entry name" value="aRF1_eRF1"/>
    <property type="match status" value="1"/>
</dbReference>
<evidence type="ECO:0000256" key="1">
    <source>
        <dbReference type="ARBA" id="ARBA00002832"/>
    </source>
</evidence>
<dbReference type="AlphaFoldDB" id="A0AA37FAA7"/>
<dbReference type="GO" id="GO:0005737">
    <property type="term" value="C:cytoplasm"/>
    <property type="evidence" value="ECO:0007669"/>
    <property type="project" value="UniProtKB-SubCell"/>
</dbReference>
<keyword evidence="6 9" id="KW-0963">Cytoplasm</keyword>
<dbReference type="InterPro" id="IPR042226">
    <property type="entry name" value="eFR1_2_sf"/>
</dbReference>
<name>A0AA37FAA7_9ARCH</name>
<reference evidence="11" key="1">
    <citation type="journal article" date="2014" name="Int. J. Syst. Evol. Microbiol.">
        <title>Complete genome sequence of Corynebacterium casei LMG S-19264T (=DSM 44701T), isolated from a smear-ripened cheese.</title>
        <authorList>
            <consortium name="US DOE Joint Genome Institute (JGI-PGF)"/>
            <person name="Walter F."/>
            <person name="Albersmeier A."/>
            <person name="Kalinowski J."/>
            <person name="Ruckert C."/>
        </authorList>
    </citation>
    <scope>NUCLEOTIDE SEQUENCE</scope>
    <source>
        <strain evidence="11">JCM 13583</strain>
    </source>
</reference>
<evidence type="ECO:0000256" key="6">
    <source>
        <dbReference type="ARBA" id="ARBA00022490"/>
    </source>
</evidence>
<gene>
    <name evidence="9" type="primary">prf1</name>
    <name evidence="11" type="ORF">GCM10007108_16610</name>
</gene>
<evidence type="ECO:0000256" key="2">
    <source>
        <dbReference type="ARBA" id="ARBA00004496"/>
    </source>
</evidence>